<comment type="function">
    <text evidence="7">Catalyzes the methyl esterification of L-isoaspartyl residues in peptides and proteins that result from spontaneous decomposition of normal L-aspartyl and L-asparaginyl residues. It plays a role in the repair and/or degradation of damaged proteins.</text>
</comment>
<dbReference type="OrthoDB" id="9810066at2"/>
<dbReference type="Proteomes" id="UP000245926">
    <property type="component" value="Chromosome"/>
</dbReference>
<dbReference type="EMBL" id="CP029550">
    <property type="protein sequence ID" value="AWN40229.1"/>
    <property type="molecule type" value="Genomic_DNA"/>
</dbReference>
<dbReference type="NCBIfam" id="TIGR00080">
    <property type="entry name" value="pimt"/>
    <property type="match status" value="1"/>
</dbReference>
<evidence type="ECO:0000256" key="6">
    <source>
        <dbReference type="ARBA" id="ARBA00022691"/>
    </source>
</evidence>
<evidence type="ECO:0000313" key="9">
    <source>
        <dbReference type="Proteomes" id="UP000245926"/>
    </source>
</evidence>
<dbReference type="InterPro" id="IPR000682">
    <property type="entry name" value="PCMT"/>
</dbReference>
<evidence type="ECO:0000256" key="2">
    <source>
        <dbReference type="ARBA" id="ARBA00005369"/>
    </source>
</evidence>
<evidence type="ECO:0000256" key="3">
    <source>
        <dbReference type="ARBA" id="ARBA00022490"/>
    </source>
</evidence>
<dbReference type="Gene3D" id="3.40.50.150">
    <property type="entry name" value="Vaccinia Virus protein VP39"/>
    <property type="match status" value="1"/>
</dbReference>
<dbReference type="InterPro" id="IPR029063">
    <property type="entry name" value="SAM-dependent_MTases_sf"/>
</dbReference>
<dbReference type="PANTHER" id="PTHR11579:SF0">
    <property type="entry name" value="PROTEIN-L-ISOASPARTATE(D-ASPARTATE) O-METHYLTRANSFERASE"/>
    <property type="match status" value="1"/>
</dbReference>
<dbReference type="PANTHER" id="PTHR11579">
    <property type="entry name" value="PROTEIN-L-ISOASPARTATE O-METHYLTRANSFERASE"/>
    <property type="match status" value="1"/>
</dbReference>
<evidence type="ECO:0000313" key="8">
    <source>
        <dbReference type="EMBL" id="AWN40229.1"/>
    </source>
</evidence>
<dbReference type="FunFam" id="3.40.50.150:FF:000010">
    <property type="entry name" value="Protein-L-isoaspartate O-methyltransferase"/>
    <property type="match status" value="1"/>
</dbReference>
<dbReference type="SUPFAM" id="SSF53335">
    <property type="entry name" value="S-adenosyl-L-methionine-dependent methyltransferases"/>
    <property type="match status" value="1"/>
</dbReference>
<dbReference type="Pfam" id="PF01135">
    <property type="entry name" value="PCMT"/>
    <property type="match status" value="1"/>
</dbReference>
<dbReference type="CDD" id="cd02440">
    <property type="entry name" value="AdoMet_MTases"/>
    <property type="match status" value="1"/>
</dbReference>
<protein>
    <recommendedName>
        <fullName evidence="7">Protein-L-isoaspartate O-methyltransferase</fullName>
        <ecNumber evidence="7">2.1.1.77</ecNumber>
    </recommendedName>
    <alternativeName>
        <fullName evidence="7">L-isoaspartyl protein carboxyl methyltransferase</fullName>
    </alternativeName>
    <alternativeName>
        <fullName evidence="7">Protein L-isoaspartyl methyltransferase</fullName>
    </alternativeName>
    <alternativeName>
        <fullName evidence="7">Protein-beta-aspartate methyltransferase</fullName>
        <shortName evidence="7">PIMT</shortName>
    </alternativeName>
</protein>
<name>A0A2U8W2C3_9HYPH</name>
<comment type="similarity">
    <text evidence="2 7">Belongs to the methyltransferase superfamily. L-isoaspartyl/D-aspartyl protein methyltransferase family.</text>
</comment>
<comment type="catalytic activity">
    <reaction evidence="7">
        <text>[protein]-L-isoaspartate + S-adenosyl-L-methionine = [protein]-L-isoaspartate alpha-methyl ester + S-adenosyl-L-homocysteine</text>
        <dbReference type="Rhea" id="RHEA:12705"/>
        <dbReference type="Rhea" id="RHEA-COMP:12143"/>
        <dbReference type="Rhea" id="RHEA-COMP:12144"/>
        <dbReference type="ChEBI" id="CHEBI:57856"/>
        <dbReference type="ChEBI" id="CHEBI:59789"/>
        <dbReference type="ChEBI" id="CHEBI:90596"/>
        <dbReference type="ChEBI" id="CHEBI:90598"/>
        <dbReference type="EC" id="2.1.1.77"/>
    </reaction>
</comment>
<accession>A0A2U8W2C3</accession>
<evidence type="ECO:0000256" key="4">
    <source>
        <dbReference type="ARBA" id="ARBA00022603"/>
    </source>
</evidence>
<proteinExistence type="inferred from homology"/>
<evidence type="ECO:0000256" key="1">
    <source>
        <dbReference type="ARBA" id="ARBA00004496"/>
    </source>
</evidence>
<gene>
    <name evidence="7" type="primary">pcm</name>
    <name evidence="8" type="ORF">DK389_06395</name>
</gene>
<dbReference type="PROSITE" id="PS01279">
    <property type="entry name" value="PCMT"/>
    <property type="match status" value="1"/>
</dbReference>
<dbReference type="GO" id="GO:0032259">
    <property type="term" value="P:methylation"/>
    <property type="evidence" value="ECO:0007669"/>
    <property type="project" value="UniProtKB-KW"/>
</dbReference>
<dbReference type="GO" id="GO:0004719">
    <property type="term" value="F:protein-L-isoaspartate (D-aspartate) O-methyltransferase activity"/>
    <property type="evidence" value="ECO:0007669"/>
    <property type="project" value="UniProtKB-UniRule"/>
</dbReference>
<keyword evidence="9" id="KW-1185">Reference proteome</keyword>
<keyword evidence="5 7" id="KW-0808">Transferase</keyword>
<dbReference type="EC" id="2.1.1.77" evidence="7"/>
<organism evidence="8 9">
    <name type="scientific">Methylobacterium durans</name>
    <dbReference type="NCBI Taxonomy" id="2202825"/>
    <lineage>
        <taxon>Bacteria</taxon>
        <taxon>Pseudomonadati</taxon>
        <taxon>Pseudomonadota</taxon>
        <taxon>Alphaproteobacteria</taxon>
        <taxon>Hyphomicrobiales</taxon>
        <taxon>Methylobacteriaceae</taxon>
        <taxon>Methylobacterium</taxon>
    </lineage>
</organism>
<dbReference type="GO" id="GO:0005737">
    <property type="term" value="C:cytoplasm"/>
    <property type="evidence" value="ECO:0007669"/>
    <property type="project" value="UniProtKB-SubCell"/>
</dbReference>
<dbReference type="NCBIfam" id="NF001453">
    <property type="entry name" value="PRK00312.1"/>
    <property type="match status" value="1"/>
</dbReference>
<dbReference type="AlphaFoldDB" id="A0A2U8W2C3"/>
<keyword evidence="3 7" id="KW-0963">Cytoplasm</keyword>
<dbReference type="KEGG" id="mets:DK389_06395"/>
<feature type="active site" evidence="7">
    <location>
        <position position="62"/>
    </location>
</feature>
<evidence type="ECO:0000256" key="5">
    <source>
        <dbReference type="ARBA" id="ARBA00022679"/>
    </source>
</evidence>
<dbReference type="HAMAP" id="MF_00090">
    <property type="entry name" value="PIMT"/>
    <property type="match status" value="1"/>
</dbReference>
<keyword evidence="4 7" id="KW-0489">Methyltransferase</keyword>
<comment type="subcellular location">
    <subcellularLocation>
        <location evidence="1 7">Cytoplasm</location>
    </subcellularLocation>
</comment>
<dbReference type="GO" id="GO:0030091">
    <property type="term" value="P:protein repair"/>
    <property type="evidence" value="ECO:0007669"/>
    <property type="project" value="UniProtKB-UniRule"/>
</dbReference>
<sequence length="226" mass="24142">MADFARRRDRMIERQIIGRGLADARVVTAMRAVPRERFLPEDLRDSAYEDGPLPIGAGQTISQPYIVALMVEAAAIQPGDRVLEIGAGSGYAAAVISHLAGEVDAIERHPELARAASLRLAALGFDTVRVHAGDGTLGLPERAPFDAILSSAGGPEVPDCLRRQLQIGGRLVMPVGGRSGDQTLVKVVRRDVDRFDAETLGPVSFVPLIGAKGWRDEAPRTPLGLP</sequence>
<evidence type="ECO:0000256" key="7">
    <source>
        <dbReference type="HAMAP-Rule" id="MF_00090"/>
    </source>
</evidence>
<dbReference type="RefSeq" id="WP_109888199.1">
    <property type="nucleotide sequence ID" value="NZ_CP029550.1"/>
</dbReference>
<keyword evidence="6 7" id="KW-0949">S-adenosyl-L-methionine</keyword>
<reference evidence="9" key="1">
    <citation type="submission" date="2018-05" db="EMBL/GenBank/DDBJ databases">
        <title>Complete Genome Sequence of Methylobacterium sp. 17SD2-17.</title>
        <authorList>
            <person name="Srinivasan S."/>
        </authorList>
    </citation>
    <scope>NUCLEOTIDE SEQUENCE [LARGE SCALE GENOMIC DNA]</scope>
    <source>
        <strain evidence="9">17SD2-17</strain>
    </source>
</reference>